<dbReference type="Proteomes" id="UP000013568">
    <property type="component" value="Unassembled WGS sequence"/>
</dbReference>
<proteinExistence type="predicted"/>
<dbReference type="EMBL" id="GL636121">
    <property type="protein sequence ID" value="EFW11763.1"/>
    <property type="molecule type" value="Genomic_DNA"/>
</dbReference>
<evidence type="ECO:0000313" key="2">
    <source>
        <dbReference type="Proteomes" id="UP000013568"/>
    </source>
</evidence>
<sequence>HRIRDRIGFTGIMATRLPLGTSS</sequence>
<gene>
    <name evidence="1" type="ORF">SSYM_1981</name>
</gene>
<name>E9CNI2_9GAMM</name>
<organism evidence="1 2">
    <name type="scientific">Serratia symbiotica str. Tucson</name>
    <dbReference type="NCBI Taxonomy" id="914128"/>
    <lineage>
        <taxon>Bacteria</taxon>
        <taxon>Pseudomonadati</taxon>
        <taxon>Pseudomonadota</taxon>
        <taxon>Gammaproteobacteria</taxon>
        <taxon>Enterobacterales</taxon>
        <taxon>Yersiniaceae</taxon>
        <taxon>Serratia</taxon>
        <taxon>Serratia symbiotica</taxon>
    </lineage>
</organism>
<evidence type="ECO:0000313" key="1">
    <source>
        <dbReference type="EMBL" id="EFW11763.1"/>
    </source>
</evidence>
<keyword evidence="2" id="KW-1185">Reference proteome</keyword>
<dbReference type="HOGENOM" id="CLU_3422130_0_0_6"/>
<dbReference type="AlphaFoldDB" id="E9CNI2"/>
<accession>E9CNI2</accession>
<feature type="non-terminal residue" evidence="1">
    <location>
        <position position="1"/>
    </location>
</feature>
<reference evidence="2" key="1">
    <citation type="journal article" date="2011" name="Genome Biol. Evol.">
        <title>Massive genomic decay in Serratia symbiotica, a recently evolved symbiont of aphids.</title>
        <authorList>
            <person name="Burke G.R."/>
            <person name="Moran N.A."/>
        </authorList>
    </citation>
    <scope>NUCLEOTIDE SEQUENCE [LARGE SCALE GENOMIC DNA]</scope>
    <source>
        <strain evidence="2">Tucson</strain>
    </source>
</reference>
<protein>
    <submittedName>
        <fullName evidence="1">Uncharacterized protein</fullName>
    </submittedName>
</protein>